<feature type="binding site" evidence="7">
    <location>
        <position position="151"/>
    </location>
    <ligand>
        <name>2-oxoglutarate</name>
        <dbReference type="ChEBI" id="CHEBI:16810"/>
    </ligand>
</feature>
<dbReference type="InterPro" id="IPR005123">
    <property type="entry name" value="Oxoglu/Fe-dep_dioxygenase_dom"/>
</dbReference>
<keyword evidence="6 7" id="KW-0408">Iron</keyword>
<feature type="binding site" evidence="7">
    <location>
        <position position="86"/>
    </location>
    <ligand>
        <name>Fe cation</name>
        <dbReference type="ChEBI" id="CHEBI:24875"/>
    </ligand>
</feature>
<dbReference type="GO" id="GO:0006879">
    <property type="term" value="P:intracellular iron ion homeostasis"/>
    <property type="evidence" value="ECO:0007669"/>
    <property type="project" value="TreeGrafter"/>
</dbReference>
<dbReference type="InterPro" id="IPR023550">
    <property type="entry name" value="PKHD_hydroxylase"/>
</dbReference>
<feature type="domain" description="Fe2OG dioxygenase" evidence="8">
    <location>
        <begin position="66"/>
        <end position="160"/>
    </location>
</feature>
<evidence type="ECO:0000256" key="5">
    <source>
        <dbReference type="ARBA" id="ARBA00023002"/>
    </source>
</evidence>
<dbReference type="PATRIC" id="fig|1666911.3.peg.2711"/>
<proteinExistence type="inferred from homology"/>
<dbReference type="NCBIfam" id="NF003974">
    <property type="entry name" value="PRK05467.1-3"/>
    <property type="match status" value="1"/>
</dbReference>
<dbReference type="NCBIfam" id="NF003975">
    <property type="entry name" value="PRK05467.1-4"/>
    <property type="match status" value="1"/>
</dbReference>
<dbReference type="GO" id="GO:0031418">
    <property type="term" value="F:L-ascorbic acid binding"/>
    <property type="evidence" value="ECO:0007669"/>
    <property type="project" value="UniProtKB-KW"/>
</dbReference>
<evidence type="ECO:0000259" key="8">
    <source>
        <dbReference type="PROSITE" id="PS51471"/>
    </source>
</evidence>
<evidence type="ECO:0000313" key="9">
    <source>
        <dbReference type="EMBL" id="KPQ37763.1"/>
    </source>
</evidence>
<protein>
    <submittedName>
        <fullName evidence="9">Iron uptake factor PiuC</fullName>
    </submittedName>
</protein>
<dbReference type="Gene3D" id="2.60.120.620">
    <property type="entry name" value="q2cbj1_9rhob like domain"/>
    <property type="match status" value="1"/>
</dbReference>
<dbReference type="InterPro" id="IPR041097">
    <property type="entry name" value="PKHD_C"/>
</dbReference>
<dbReference type="GO" id="GO:0006974">
    <property type="term" value="P:DNA damage response"/>
    <property type="evidence" value="ECO:0007669"/>
    <property type="project" value="TreeGrafter"/>
</dbReference>
<evidence type="ECO:0000256" key="1">
    <source>
        <dbReference type="ARBA" id="ARBA00001961"/>
    </source>
</evidence>
<dbReference type="PANTHER" id="PTHR41536">
    <property type="entry name" value="PKHD-TYPE HYDROXYLASE YBIX"/>
    <property type="match status" value="1"/>
</dbReference>
<keyword evidence="2 7" id="KW-0479">Metal-binding</keyword>
<dbReference type="STRING" id="1666911.HLUCCA11_01520"/>
<dbReference type="GO" id="GO:0016706">
    <property type="term" value="F:2-oxoglutarate-dependent dioxygenase activity"/>
    <property type="evidence" value="ECO:0007669"/>
    <property type="project" value="UniProtKB-UniRule"/>
</dbReference>
<comment type="cofactor">
    <cofactor evidence="7">
        <name>Fe(2+)</name>
        <dbReference type="ChEBI" id="CHEBI:29033"/>
    </cofactor>
    <text evidence="7">Binds 1 Fe(2+) ion per subunit.</text>
</comment>
<feature type="binding site" evidence="7">
    <location>
        <position position="141"/>
    </location>
    <ligand>
        <name>Fe cation</name>
        <dbReference type="ChEBI" id="CHEBI:24875"/>
    </ligand>
</feature>
<comment type="cofactor">
    <cofactor evidence="1 7">
        <name>L-ascorbate</name>
        <dbReference type="ChEBI" id="CHEBI:38290"/>
    </cofactor>
</comment>
<keyword evidence="5 7" id="KW-0560">Oxidoreductase</keyword>
<dbReference type="PROSITE" id="PS51471">
    <property type="entry name" value="FE2OG_OXY"/>
    <property type="match status" value="1"/>
</dbReference>
<accession>A0A0P7Z221</accession>
<feature type="binding site" evidence="7">
    <location>
        <position position="84"/>
    </location>
    <ligand>
        <name>Fe cation</name>
        <dbReference type="ChEBI" id="CHEBI:24875"/>
    </ligand>
</feature>
<evidence type="ECO:0000256" key="7">
    <source>
        <dbReference type="HAMAP-Rule" id="MF_00657"/>
    </source>
</evidence>
<keyword evidence="4 7" id="KW-0223">Dioxygenase</keyword>
<keyword evidence="3 7" id="KW-0847">Vitamin C</keyword>
<reference evidence="9 10" key="1">
    <citation type="submission" date="2015-09" db="EMBL/GenBank/DDBJ databases">
        <title>Identification and resolution of microdiversity through metagenomic sequencing of parallel consortia.</title>
        <authorList>
            <person name="Nelson W.C."/>
            <person name="Romine M.F."/>
            <person name="Lindemann S.R."/>
        </authorList>
    </citation>
    <scope>NUCLEOTIDE SEQUENCE [LARGE SCALE GENOMIC DNA]</scope>
    <source>
        <strain evidence="9">Ana</strain>
    </source>
</reference>
<comment type="caution">
    <text evidence="9">The sequence shown here is derived from an EMBL/GenBank/DDBJ whole genome shotgun (WGS) entry which is preliminary data.</text>
</comment>
<evidence type="ECO:0000313" key="10">
    <source>
        <dbReference type="Proteomes" id="UP000050465"/>
    </source>
</evidence>
<dbReference type="Proteomes" id="UP000050465">
    <property type="component" value="Unassembled WGS sequence"/>
</dbReference>
<dbReference type="PANTHER" id="PTHR41536:SF1">
    <property type="entry name" value="PKHD-TYPE HYDROXYLASE YBIX"/>
    <property type="match status" value="1"/>
</dbReference>
<dbReference type="EMBL" id="LJZR01000001">
    <property type="protein sequence ID" value="KPQ37763.1"/>
    <property type="molecule type" value="Genomic_DNA"/>
</dbReference>
<evidence type="ECO:0000256" key="6">
    <source>
        <dbReference type="ARBA" id="ARBA00023004"/>
    </source>
</evidence>
<dbReference type="InterPro" id="IPR006620">
    <property type="entry name" value="Pro_4_hyd_alph"/>
</dbReference>
<evidence type="ECO:0000256" key="4">
    <source>
        <dbReference type="ARBA" id="ARBA00022964"/>
    </source>
</evidence>
<dbReference type="HAMAP" id="MF_00657">
    <property type="entry name" value="Hydroxyl_YbiX"/>
    <property type="match status" value="1"/>
</dbReference>
<organism evidence="9 10">
    <name type="scientific">Phormidesmis priestleyi Ana</name>
    <dbReference type="NCBI Taxonomy" id="1666911"/>
    <lineage>
        <taxon>Bacteria</taxon>
        <taxon>Bacillati</taxon>
        <taxon>Cyanobacteriota</taxon>
        <taxon>Cyanophyceae</taxon>
        <taxon>Leptolyngbyales</taxon>
        <taxon>Leptolyngbyaceae</taxon>
        <taxon>Phormidesmis</taxon>
    </lineage>
</organism>
<dbReference type="GO" id="GO:0005506">
    <property type="term" value="F:iron ion binding"/>
    <property type="evidence" value="ECO:0007669"/>
    <property type="project" value="UniProtKB-UniRule"/>
</dbReference>
<dbReference type="Gene3D" id="4.10.860.20">
    <property type="entry name" value="Rabenosyn, Rab binding domain"/>
    <property type="match status" value="1"/>
</dbReference>
<evidence type="ECO:0000256" key="3">
    <source>
        <dbReference type="ARBA" id="ARBA00022896"/>
    </source>
</evidence>
<dbReference type="Pfam" id="PF18331">
    <property type="entry name" value="PKHD_C"/>
    <property type="match status" value="1"/>
</dbReference>
<dbReference type="SMART" id="SM00702">
    <property type="entry name" value="P4Hc"/>
    <property type="match status" value="1"/>
</dbReference>
<dbReference type="AlphaFoldDB" id="A0A0P7Z221"/>
<evidence type="ECO:0000256" key="2">
    <source>
        <dbReference type="ARBA" id="ARBA00022723"/>
    </source>
</evidence>
<dbReference type="Pfam" id="PF13640">
    <property type="entry name" value="2OG-FeII_Oxy_3"/>
    <property type="match status" value="1"/>
</dbReference>
<name>A0A0P7Z221_9CYAN</name>
<sequence>MRSRLEAVEKAAEMVDGKLTAGWHAKAVKQNQQLDAKHPIAGQLVKQVRQQTLSHPLFQVAARPHSLHTIRFNRYSDGMSYGRHTDNALMNGHRTDLSFTLFLSDPDSYEGGELVVEGMDREQDYRLAAGAMLVYPSSSLHRVNPVVSGVRWAAVGWLQSQIRDHGRREILFELDTVRRSLFAQHGKTDEFDLVSKSLSNLLRQWVE</sequence>
<gene>
    <name evidence="9" type="primary">piuC</name>
    <name evidence="9" type="ORF">HLUCCA11_01520</name>
</gene>
<dbReference type="InterPro" id="IPR044862">
    <property type="entry name" value="Pro_4_hyd_alph_FE2OG_OXY"/>
</dbReference>